<evidence type="ECO:0000256" key="5">
    <source>
        <dbReference type="ARBA" id="ARBA00023274"/>
    </source>
</evidence>
<dbReference type="InterPro" id="IPR022801">
    <property type="entry name" value="Ribosomal_uS4"/>
</dbReference>
<feature type="region of interest" description="Disordered" evidence="7">
    <location>
        <begin position="169"/>
        <end position="189"/>
    </location>
</feature>
<evidence type="ECO:0000259" key="8">
    <source>
        <dbReference type="SMART" id="SM00363"/>
    </source>
</evidence>
<dbReference type="EMBL" id="GG745329">
    <property type="protein sequence ID" value="KNE55326.1"/>
    <property type="molecule type" value="Genomic_DNA"/>
</dbReference>
<dbReference type="GO" id="GO:0005763">
    <property type="term" value="C:mitochondrial small ribosomal subunit"/>
    <property type="evidence" value="ECO:0007669"/>
    <property type="project" value="TreeGrafter"/>
</dbReference>
<evidence type="ECO:0000256" key="3">
    <source>
        <dbReference type="ARBA" id="ARBA00022884"/>
    </source>
</evidence>
<dbReference type="STRING" id="578462.A0A0L0RZ21"/>
<dbReference type="PANTHER" id="PTHR11831">
    <property type="entry name" value="30S 40S RIBOSOMAL PROTEIN"/>
    <property type="match status" value="1"/>
</dbReference>
<dbReference type="SMART" id="SM00363">
    <property type="entry name" value="S4"/>
    <property type="match status" value="1"/>
</dbReference>
<reference evidence="10" key="2">
    <citation type="submission" date="2009-11" db="EMBL/GenBank/DDBJ databases">
        <title>The Genome Sequence of Allomyces macrogynus strain ATCC 38327.</title>
        <authorList>
            <consortium name="The Broad Institute Genome Sequencing Platform"/>
            <person name="Russ C."/>
            <person name="Cuomo C."/>
            <person name="Shea T."/>
            <person name="Young S.K."/>
            <person name="Zeng Q."/>
            <person name="Koehrsen M."/>
            <person name="Haas B."/>
            <person name="Borodovsky M."/>
            <person name="Guigo R."/>
            <person name="Alvarado L."/>
            <person name="Berlin A."/>
            <person name="Borenstein D."/>
            <person name="Chen Z."/>
            <person name="Engels R."/>
            <person name="Freedman E."/>
            <person name="Gellesch M."/>
            <person name="Goldberg J."/>
            <person name="Griggs A."/>
            <person name="Gujja S."/>
            <person name="Heiman D."/>
            <person name="Hepburn T."/>
            <person name="Howarth C."/>
            <person name="Jen D."/>
            <person name="Larson L."/>
            <person name="Lewis B."/>
            <person name="Mehta T."/>
            <person name="Park D."/>
            <person name="Pearson M."/>
            <person name="Roberts A."/>
            <person name="Saif S."/>
            <person name="Shenoy N."/>
            <person name="Sisk P."/>
            <person name="Stolte C."/>
            <person name="Sykes S."/>
            <person name="Walk T."/>
            <person name="White J."/>
            <person name="Yandava C."/>
            <person name="Burger G."/>
            <person name="Gray M.W."/>
            <person name="Holland P.W.H."/>
            <person name="King N."/>
            <person name="Lang F.B.F."/>
            <person name="Roger A.J."/>
            <person name="Ruiz-Trillo I."/>
            <person name="Lander E."/>
            <person name="Nusbaum C."/>
        </authorList>
    </citation>
    <scope>NUCLEOTIDE SEQUENCE [LARGE SCALE GENOMIC DNA]</scope>
    <source>
        <strain evidence="10">ATCC 38327</strain>
    </source>
</reference>
<sequence length="271" mass="30721">MKVRPNRFSVTRGLLRMSWNKKNLYNLASRNFYPDLARRTLFQQMWQAKKEIRAYHGGNITERQFVSTWQSEPLPVYGDTFKPAQGEENTRGRRKLPPMQALTFAPLERRLDVALFRSTFAPSVYAARQMVSHGKVMVNGKKCKQPSYLLKDGDMYTVAPTAIAMLSTRSATPASEEADSEAKAEPTPDEALLIEKVGKKMGQSGPAPLKFTPRPFQAPWMFIPEYLEVNFNTCSGVFVRSPMVKPGKCEIPSPFPPEVHGLAHEYYSKRV</sequence>
<dbReference type="PROSITE" id="PS50889">
    <property type="entry name" value="S4"/>
    <property type="match status" value="1"/>
</dbReference>
<protein>
    <recommendedName>
        <fullName evidence="8">RNA-binding S4 domain-containing protein</fullName>
    </recommendedName>
</protein>
<evidence type="ECO:0000256" key="7">
    <source>
        <dbReference type="SAM" id="MobiDB-lite"/>
    </source>
</evidence>
<accession>A0A0L0RZ21</accession>
<keyword evidence="2 6" id="KW-0699">rRNA-binding</keyword>
<keyword evidence="4" id="KW-0689">Ribosomal protein</keyword>
<evidence type="ECO:0000256" key="4">
    <source>
        <dbReference type="ARBA" id="ARBA00022980"/>
    </source>
</evidence>
<dbReference type="Pfam" id="PF01479">
    <property type="entry name" value="S4"/>
    <property type="match status" value="1"/>
</dbReference>
<name>A0A0L0RZ21_ALLM3</name>
<keyword evidence="5" id="KW-0687">Ribonucleoprotein</keyword>
<dbReference type="eggNOG" id="ENOG502QTS9">
    <property type="taxonomic scope" value="Eukaryota"/>
</dbReference>
<feature type="domain" description="RNA-binding S4" evidence="8">
    <location>
        <begin position="109"/>
        <end position="167"/>
    </location>
</feature>
<dbReference type="GO" id="GO:0042274">
    <property type="term" value="P:ribosomal small subunit biogenesis"/>
    <property type="evidence" value="ECO:0007669"/>
    <property type="project" value="TreeGrafter"/>
</dbReference>
<dbReference type="CDD" id="cd00165">
    <property type="entry name" value="S4"/>
    <property type="match status" value="1"/>
</dbReference>
<dbReference type="GO" id="GO:0019843">
    <property type="term" value="F:rRNA binding"/>
    <property type="evidence" value="ECO:0007669"/>
    <property type="project" value="UniProtKB-KW"/>
</dbReference>
<evidence type="ECO:0000256" key="2">
    <source>
        <dbReference type="ARBA" id="ARBA00022730"/>
    </source>
</evidence>
<dbReference type="InterPro" id="IPR036986">
    <property type="entry name" value="S4_RNA-bd_sf"/>
</dbReference>
<dbReference type="OrthoDB" id="3356781at2759"/>
<evidence type="ECO:0000313" key="9">
    <source>
        <dbReference type="EMBL" id="KNE55326.1"/>
    </source>
</evidence>
<evidence type="ECO:0000313" key="10">
    <source>
        <dbReference type="Proteomes" id="UP000054350"/>
    </source>
</evidence>
<keyword evidence="3 6" id="KW-0694">RNA-binding</keyword>
<dbReference type="Proteomes" id="UP000054350">
    <property type="component" value="Unassembled WGS sequence"/>
</dbReference>
<dbReference type="AlphaFoldDB" id="A0A0L0RZ21"/>
<gene>
    <name evidence="9" type="ORF">AMAG_01228</name>
</gene>
<keyword evidence="10" id="KW-1185">Reference proteome</keyword>
<dbReference type="InterPro" id="IPR002942">
    <property type="entry name" value="S4_RNA-bd"/>
</dbReference>
<reference evidence="9 10" key="1">
    <citation type="submission" date="2009-11" db="EMBL/GenBank/DDBJ databases">
        <title>Annotation of Allomyces macrogynus ATCC 38327.</title>
        <authorList>
            <consortium name="The Broad Institute Genome Sequencing Platform"/>
            <person name="Russ C."/>
            <person name="Cuomo C."/>
            <person name="Burger G."/>
            <person name="Gray M.W."/>
            <person name="Holland P.W.H."/>
            <person name="King N."/>
            <person name="Lang F.B.F."/>
            <person name="Roger A.J."/>
            <person name="Ruiz-Trillo I."/>
            <person name="Young S.K."/>
            <person name="Zeng Q."/>
            <person name="Gargeya S."/>
            <person name="Fitzgerald M."/>
            <person name="Haas B."/>
            <person name="Abouelleil A."/>
            <person name="Alvarado L."/>
            <person name="Arachchi H.M."/>
            <person name="Berlin A."/>
            <person name="Chapman S.B."/>
            <person name="Gearin G."/>
            <person name="Goldberg J."/>
            <person name="Griggs A."/>
            <person name="Gujja S."/>
            <person name="Hansen M."/>
            <person name="Heiman D."/>
            <person name="Howarth C."/>
            <person name="Larimer J."/>
            <person name="Lui A."/>
            <person name="MacDonald P.J.P."/>
            <person name="McCowen C."/>
            <person name="Montmayeur A."/>
            <person name="Murphy C."/>
            <person name="Neiman D."/>
            <person name="Pearson M."/>
            <person name="Priest M."/>
            <person name="Roberts A."/>
            <person name="Saif S."/>
            <person name="Shea T."/>
            <person name="Sisk P."/>
            <person name="Stolte C."/>
            <person name="Sykes S."/>
            <person name="Wortman J."/>
            <person name="Nusbaum C."/>
            <person name="Birren B."/>
        </authorList>
    </citation>
    <scope>NUCLEOTIDE SEQUENCE [LARGE SCALE GENOMIC DNA]</scope>
    <source>
        <strain evidence="9 10">ATCC 38327</strain>
    </source>
</reference>
<dbReference type="GO" id="GO:0003735">
    <property type="term" value="F:structural constituent of ribosome"/>
    <property type="evidence" value="ECO:0007669"/>
    <property type="project" value="TreeGrafter"/>
</dbReference>
<dbReference type="PANTHER" id="PTHR11831:SF4">
    <property type="entry name" value="SMALL RIBOSOMAL SUBUNIT PROTEIN US4M"/>
    <property type="match status" value="1"/>
</dbReference>
<proteinExistence type="inferred from homology"/>
<dbReference type="VEuPathDB" id="FungiDB:AMAG_01228"/>
<dbReference type="OMA" id="AHEHYTR"/>
<dbReference type="Gene3D" id="3.10.290.10">
    <property type="entry name" value="RNA-binding S4 domain"/>
    <property type="match status" value="1"/>
</dbReference>
<organism evidence="9 10">
    <name type="scientific">Allomyces macrogynus (strain ATCC 38327)</name>
    <name type="common">Allomyces javanicus var. macrogynus</name>
    <dbReference type="NCBI Taxonomy" id="578462"/>
    <lineage>
        <taxon>Eukaryota</taxon>
        <taxon>Fungi</taxon>
        <taxon>Fungi incertae sedis</taxon>
        <taxon>Blastocladiomycota</taxon>
        <taxon>Blastocladiomycetes</taxon>
        <taxon>Blastocladiales</taxon>
        <taxon>Blastocladiaceae</taxon>
        <taxon>Allomyces</taxon>
    </lineage>
</organism>
<comment type="similarity">
    <text evidence="1">Belongs to the universal ribosomal protein uS4 family.</text>
</comment>
<dbReference type="InterPro" id="IPR018079">
    <property type="entry name" value="Ribosomal_uS4_CS"/>
</dbReference>
<evidence type="ECO:0000256" key="6">
    <source>
        <dbReference type="PROSITE-ProRule" id="PRU00182"/>
    </source>
</evidence>
<dbReference type="PROSITE" id="PS00632">
    <property type="entry name" value="RIBOSOMAL_S4"/>
    <property type="match status" value="1"/>
</dbReference>
<evidence type="ECO:0000256" key="1">
    <source>
        <dbReference type="ARBA" id="ARBA00007465"/>
    </source>
</evidence>
<dbReference type="SUPFAM" id="SSF55174">
    <property type="entry name" value="Alpha-L RNA-binding motif"/>
    <property type="match status" value="1"/>
</dbReference>